<dbReference type="EMBL" id="BSST01000001">
    <property type="protein sequence ID" value="GLX79052.1"/>
    <property type="molecule type" value="Genomic_DNA"/>
</dbReference>
<dbReference type="InterPro" id="IPR006096">
    <property type="entry name" value="Glu/Leu/Phe/Val/Trp_DH_C"/>
</dbReference>
<evidence type="ECO:0000256" key="7">
    <source>
        <dbReference type="RuleBase" id="RU004417"/>
    </source>
</evidence>
<gene>
    <name evidence="9" type="ORF">tinsulaeT_23920</name>
</gene>
<dbReference type="Gene3D" id="3.40.50.720">
    <property type="entry name" value="NAD(P)-binding Rossmann-like Domain"/>
    <property type="match status" value="1"/>
</dbReference>
<protein>
    <recommendedName>
        <fullName evidence="6">Glutamate dehydrogenase</fullName>
    </recommendedName>
</protein>
<dbReference type="SUPFAM" id="SSF51735">
    <property type="entry name" value="NAD(P)-binding Rossmann-fold domains"/>
    <property type="match status" value="1"/>
</dbReference>
<dbReference type="InterPro" id="IPR006095">
    <property type="entry name" value="Glu/Leu/Phe/Val/Trp_DH"/>
</dbReference>
<dbReference type="Pfam" id="PF02812">
    <property type="entry name" value="ELFV_dehydrog_N"/>
    <property type="match status" value="1"/>
</dbReference>
<dbReference type="InterPro" id="IPR006097">
    <property type="entry name" value="Glu/Leu/Phe/Val/Trp_DH_dimer"/>
</dbReference>
<dbReference type="PIRSF" id="PIRSF000185">
    <property type="entry name" value="Glu_DH"/>
    <property type="match status" value="1"/>
</dbReference>
<keyword evidence="4 6" id="KW-0560">Oxidoreductase</keyword>
<dbReference type="PRINTS" id="PR00082">
    <property type="entry name" value="GLFDHDRGNASE"/>
</dbReference>
<dbReference type="SUPFAM" id="SSF53223">
    <property type="entry name" value="Aminoacid dehydrogenase-like, N-terminal domain"/>
    <property type="match status" value="1"/>
</dbReference>
<evidence type="ECO:0000256" key="5">
    <source>
        <dbReference type="ARBA" id="ARBA00048584"/>
    </source>
</evidence>
<sequence>MKSSYISKVKDKLEKLYHGQTEYLQAIEELIEYSEIEPYLEEVLVSENLLERLLLPDRVICFNVAWVDDQGEVQVNQGWRVQHSNLIGPYKGGVRFHPNVNESVLKFLALEQTFKNALTGLPIGGAKGGSNFDPKGKTRREVMRFCQAFMDELSRYIGPNTDIPAGDINVGTREIGYMFGRYRRLQNQFSGAMTGKSIEFGGSQVRVESTGYGVIYFVEKLLEHQQKSLDSMKIIISGSGNVALHTAKKAIEKGAVVLTLSNSKGYCYRNAGFTQEMVDELISNESRPKLDRLAEKFNAKWFDNDTPWEVKADIAIPCATQNELGAEDAKHLIDNDIQFVLEGANMPCTAKAVELFEGSKVVFAPAKAVNSGGVVASTLEMGQNAIFYPESFDLVSDKLKNTMGDIHDSCISHNESSYLRGANSATFSRLIIAMAEQGV</sequence>
<evidence type="ECO:0000313" key="10">
    <source>
        <dbReference type="Proteomes" id="UP001157186"/>
    </source>
</evidence>
<dbReference type="PROSITE" id="PS00074">
    <property type="entry name" value="GLFV_DEHYDROGENASE"/>
    <property type="match status" value="1"/>
</dbReference>
<dbReference type="Gene3D" id="3.40.50.10860">
    <property type="entry name" value="Leucine Dehydrogenase, chain A, domain 1"/>
    <property type="match status" value="1"/>
</dbReference>
<comment type="catalytic activity">
    <reaction evidence="5">
        <text>L-glutamate + NADP(+) + H2O = 2-oxoglutarate + NH4(+) + NADPH + H(+)</text>
        <dbReference type="Rhea" id="RHEA:11612"/>
        <dbReference type="ChEBI" id="CHEBI:15377"/>
        <dbReference type="ChEBI" id="CHEBI:15378"/>
        <dbReference type="ChEBI" id="CHEBI:16810"/>
        <dbReference type="ChEBI" id="CHEBI:28938"/>
        <dbReference type="ChEBI" id="CHEBI:29985"/>
        <dbReference type="ChEBI" id="CHEBI:57783"/>
        <dbReference type="ChEBI" id="CHEBI:58349"/>
        <dbReference type="EC" id="1.4.1.4"/>
    </reaction>
</comment>
<comment type="similarity">
    <text evidence="2 6 7">Belongs to the Glu/Leu/Phe/Val dehydrogenases family.</text>
</comment>
<evidence type="ECO:0000256" key="4">
    <source>
        <dbReference type="ARBA" id="ARBA00023002"/>
    </source>
</evidence>
<feature type="domain" description="Glutamate/phenylalanine/leucine/valine/L-tryptophan dehydrogenase C-terminal" evidence="8">
    <location>
        <begin position="203"/>
        <end position="438"/>
    </location>
</feature>
<dbReference type="PANTHER" id="PTHR43571:SF1">
    <property type="entry name" value="NADP-SPECIFIC GLUTAMATE DEHYDROGENASE 1-RELATED"/>
    <property type="match status" value="1"/>
</dbReference>
<proteinExistence type="inferred from homology"/>
<dbReference type="Pfam" id="PF00208">
    <property type="entry name" value="ELFV_dehydrog"/>
    <property type="match status" value="1"/>
</dbReference>
<name>A0ABQ6GWQ7_9GAMM</name>
<dbReference type="InterPro" id="IPR014362">
    <property type="entry name" value="Glu_DH"/>
</dbReference>
<evidence type="ECO:0000256" key="3">
    <source>
        <dbReference type="ARBA" id="ARBA00011643"/>
    </source>
</evidence>
<dbReference type="InterPro" id="IPR033524">
    <property type="entry name" value="Glu/Leu/Phe/Val_DH_AS"/>
</dbReference>
<evidence type="ECO:0000259" key="8">
    <source>
        <dbReference type="SMART" id="SM00839"/>
    </source>
</evidence>
<dbReference type="Proteomes" id="UP001157186">
    <property type="component" value="Unassembled WGS sequence"/>
</dbReference>
<organism evidence="9 10">
    <name type="scientific">Thalassotalea insulae</name>
    <dbReference type="NCBI Taxonomy" id="2056778"/>
    <lineage>
        <taxon>Bacteria</taxon>
        <taxon>Pseudomonadati</taxon>
        <taxon>Pseudomonadota</taxon>
        <taxon>Gammaproteobacteria</taxon>
        <taxon>Alteromonadales</taxon>
        <taxon>Colwelliaceae</taxon>
        <taxon>Thalassotalea</taxon>
    </lineage>
</organism>
<reference evidence="9 10" key="1">
    <citation type="submission" date="2023-03" db="EMBL/GenBank/DDBJ databases">
        <title>Draft genome sequence of Thalassotalea insulae KCTC 62186T.</title>
        <authorList>
            <person name="Sawabe T."/>
        </authorList>
    </citation>
    <scope>NUCLEOTIDE SEQUENCE [LARGE SCALE GENOMIC DNA]</scope>
    <source>
        <strain evidence="9 10">KCTC 62186</strain>
    </source>
</reference>
<evidence type="ECO:0000256" key="2">
    <source>
        <dbReference type="ARBA" id="ARBA00006382"/>
    </source>
</evidence>
<evidence type="ECO:0000256" key="1">
    <source>
        <dbReference type="ARBA" id="ARBA00003868"/>
    </source>
</evidence>
<comment type="caution">
    <text evidence="9">The sequence shown here is derived from an EMBL/GenBank/DDBJ whole genome shotgun (WGS) entry which is preliminary data.</text>
</comment>
<dbReference type="InterPro" id="IPR036291">
    <property type="entry name" value="NAD(P)-bd_dom_sf"/>
</dbReference>
<dbReference type="NCBIfam" id="NF006929">
    <property type="entry name" value="PRK09414.1"/>
    <property type="match status" value="1"/>
</dbReference>
<dbReference type="PANTHER" id="PTHR43571">
    <property type="entry name" value="NADP-SPECIFIC GLUTAMATE DEHYDROGENASE 1-RELATED"/>
    <property type="match status" value="1"/>
</dbReference>
<keyword evidence="10" id="KW-1185">Reference proteome</keyword>
<dbReference type="RefSeq" id="WP_284244941.1">
    <property type="nucleotide sequence ID" value="NZ_BSST01000001.1"/>
</dbReference>
<dbReference type="InterPro" id="IPR046346">
    <property type="entry name" value="Aminoacid_DH-like_N_sf"/>
</dbReference>
<dbReference type="InterPro" id="IPR050724">
    <property type="entry name" value="Glu_Leu_Phe_Val_DH"/>
</dbReference>
<dbReference type="Gene3D" id="1.10.285.10">
    <property type="entry name" value="Glutamate Dehydrogenase, chain A, domain 3"/>
    <property type="match status" value="2"/>
</dbReference>
<evidence type="ECO:0000256" key="6">
    <source>
        <dbReference type="PIRNR" id="PIRNR000185"/>
    </source>
</evidence>
<comment type="function">
    <text evidence="1">Catalyzes the reversible oxidative deamination of glutamate to alpha-ketoglutarate and ammonia.</text>
</comment>
<evidence type="ECO:0000313" key="9">
    <source>
        <dbReference type="EMBL" id="GLX79052.1"/>
    </source>
</evidence>
<dbReference type="SMART" id="SM00839">
    <property type="entry name" value="ELFV_dehydrog"/>
    <property type="match status" value="1"/>
</dbReference>
<accession>A0ABQ6GWQ7</accession>
<comment type="subunit">
    <text evidence="3">Homohexamer.</text>
</comment>